<feature type="active site" description="Nucleophile" evidence="8 9">
    <location>
        <position position="51"/>
    </location>
</feature>
<reference evidence="17 18" key="1">
    <citation type="submission" date="2018-03" db="EMBL/GenBank/DDBJ databases">
        <title>Genome sequence of Clostridium luticellarii DSM 29923.</title>
        <authorList>
            <person name="Poehlein A."/>
            <person name="Daniel R."/>
        </authorList>
    </citation>
    <scope>NUCLEOTIDE SEQUENCE [LARGE SCALE GENOMIC DNA]</scope>
    <source>
        <strain evidence="17 18">DSM 29923</strain>
    </source>
</reference>
<evidence type="ECO:0000259" key="14">
    <source>
        <dbReference type="Pfam" id="PF00745"/>
    </source>
</evidence>
<sequence length="403" mass="46756">MEVIKIIQLIGVKSECDIEIRQKFSIVAARLAQKLKNIYAITGNVLILSTCNRTEVYVDSNLQGQVLVHELFNCLGWDEKLEKYIFYVKDKDAVKHLMEVSCGFHSKILGEDQILGQIKTAYSAAVENRTIKGQLQRLFQNTITCGKKFKNVCEIYKIPVSVPSIAVREAEKRNMKKYMILGFGEIGQLVLKYLNSLNAEVVYVAVRNLNKVDKVYRNYEWVKFITFDERKNYYKAVDCIISCTSAPHSIISKAELPPKKFLIFDLAVPRDVDKDVSTLPGVNLYDIDHISAIDENNKMLRKEKMEKYRYIIEEAIDEFFKWQSLDEISPEIQKIKSFGDQVCERRIKTFRNKRYTKDNEVLVETMIQSTAKVYINRAINVLKEGKLQGKEEEYMKLINKIFC</sequence>
<dbReference type="GO" id="GO:0019353">
    <property type="term" value="P:protoporphyrinogen IX biosynthetic process from glutamate"/>
    <property type="evidence" value="ECO:0007669"/>
    <property type="project" value="TreeGrafter"/>
</dbReference>
<feature type="binding site" evidence="8 10">
    <location>
        <begin position="111"/>
        <end position="113"/>
    </location>
    <ligand>
        <name>substrate</name>
    </ligand>
</feature>
<proteinExistence type="inferred from homology"/>
<evidence type="ECO:0000256" key="10">
    <source>
        <dbReference type="PIRSR" id="PIRSR000445-2"/>
    </source>
</evidence>
<dbReference type="GO" id="GO:0050661">
    <property type="term" value="F:NADP binding"/>
    <property type="evidence" value="ECO:0007669"/>
    <property type="project" value="InterPro"/>
</dbReference>
<dbReference type="Pfam" id="PF05201">
    <property type="entry name" value="GlutR_N"/>
    <property type="match status" value="1"/>
</dbReference>
<evidence type="ECO:0000256" key="7">
    <source>
        <dbReference type="ARBA" id="ARBA00047464"/>
    </source>
</evidence>
<comment type="pathway">
    <text evidence="1 8 13">Porphyrin-containing compound metabolism; protoporphyrin-IX biosynthesis; 5-aminolevulinate from L-glutamyl-tRNA(Glu): step 1/2.</text>
</comment>
<comment type="catalytic activity">
    <reaction evidence="7 8 13">
        <text>(S)-4-amino-5-oxopentanoate + tRNA(Glu) + NADP(+) = L-glutamyl-tRNA(Glu) + NADPH + H(+)</text>
        <dbReference type="Rhea" id="RHEA:12344"/>
        <dbReference type="Rhea" id="RHEA-COMP:9663"/>
        <dbReference type="Rhea" id="RHEA-COMP:9680"/>
        <dbReference type="ChEBI" id="CHEBI:15378"/>
        <dbReference type="ChEBI" id="CHEBI:57501"/>
        <dbReference type="ChEBI" id="CHEBI:57783"/>
        <dbReference type="ChEBI" id="CHEBI:58349"/>
        <dbReference type="ChEBI" id="CHEBI:78442"/>
        <dbReference type="ChEBI" id="CHEBI:78520"/>
        <dbReference type="EC" id="1.2.1.70"/>
    </reaction>
</comment>
<dbReference type="NCBIfam" id="TIGR01035">
    <property type="entry name" value="hemA"/>
    <property type="match status" value="1"/>
</dbReference>
<comment type="miscellaneous">
    <text evidence="8">During catalysis, the active site Cys acts as a nucleophile attacking the alpha-carbonyl group of tRNA-bound glutamate with the formation of a thioester intermediate between enzyme and glutamate, and the concomitant release of tRNA(Glu). The thioester intermediate is finally reduced by direct hydride transfer from NADPH, to form the product GSA.</text>
</comment>
<evidence type="ECO:0000256" key="9">
    <source>
        <dbReference type="PIRSR" id="PIRSR000445-1"/>
    </source>
</evidence>
<evidence type="ECO:0000259" key="16">
    <source>
        <dbReference type="Pfam" id="PF05201"/>
    </source>
</evidence>
<accession>A0A2T0BSG4</accession>
<gene>
    <name evidence="8 17" type="primary">hemA</name>
    <name evidence="17" type="ORF">CLLU_00120</name>
</gene>
<dbReference type="InterPro" id="IPR036343">
    <property type="entry name" value="GluRdtase_N_sf"/>
</dbReference>
<dbReference type="Pfam" id="PF00745">
    <property type="entry name" value="GlutR_dimer"/>
    <property type="match status" value="1"/>
</dbReference>
<dbReference type="Gene3D" id="3.40.50.720">
    <property type="entry name" value="NAD(P)-binding Rossmann-like Domain"/>
    <property type="match status" value="1"/>
</dbReference>
<keyword evidence="6 8" id="KW-0627">Porphyrin biosynthesis</keyword>
<dbReference type="InterPro" id="IPR015895">
    <property type="entry name" value="4pyrrol_synth_GluRdtase_N"/>
</dbReference>
<protein>
    <recommendedName>
        <fullName evidence="3 8">Glutamyl-tRNA reductase</fullName>
        <shortName evidence="8">GluTR</shortName>
        <ecNumber evidence="3 8">1.2.1.70</ecNumber>
    </recommendedName>
</protein>
<dbReference type="UniPathway" id="UPA00251">
    <property type="reaction ID" value="UER00316"/>
</dbReference>
<evidence type="ECO:0000256" key="3">
    <source>
        <dbReference type="ARBA" id="ARBA00012970"/>
    </source>
</evidence>
<keyword evidence="4 8" id="KW-0521">NADP</keyword>
<evidence type="ECO:0000256" key="6">
    <source>
        <dbReference type="ARBA" id="ARBA00023244"/>
    </source>
</evidence>
<feature type="binding site" evidence="8 10">
    <location>
        <position position="117"/>
    </location>
    <ligand>
        <name>substrate</name>
    </ligand>
</feature>
<dbReference type="InterPro" id="IPR015896">
    <property type="entry name" value="4pyrrol_synth_GluRdtase_dimer"/>
</dbReference>
<dbReference type="SUPFAM" id="SSF51735">
    <property type="entry name" value="NAD(P)-binding Rossmann-fold domains"/>
    <property type="match status" value="1"/>
</dbReference>
<name>A0A2T0BSG4_9CLOT</name>
<evidence type="ECO:0000256" key="1">
    <source>
        <dbReference type="ARBA" id="ARBA00005059"/>
    </source>
</evidence>
<feature type="binding site" evidence="8 10">
    <location>
        <position position="106"/>
    </location>
    <ligand>
        <name>substrate</name>
    </ligand>
</feature>
<dbReference type="GO" id="GO:0008883">
    <property type="term" value="F:glutamyl-tRNA reductase activity"/>
    <property type="evidence" value="ECO:0007669"/>
    <property type="project" value="UniProtKB-UniRule"/>
</dbReference>
<feature type="domain" description="Glutamyl-tRNA reductase N-terminal" evidence="16">
    <location>
        <begin position="15"/>
        <end position="151"/>
    </location>
</feature>
<comment type="similarity">
    <text evidence="2 8 13">Belongs to the glutamyl-tRNA reductase family.</text>
</comment>
<dbReference type="Proteomes" id="UP000237798">
    <property type="component" value="Unassembled WGS sequence"/>
</dbReference>
<dbReference type="InterPro" id="IPR006151">
    <property type="entry name" value="Shikm_DH/Glu-tRNA_Rdtase"/>
</dbReference>
<dbReference type="PROSITE" id="PS00747">
    <property type="entry name" value="GLUTR"/>
    <property type="match status" value="1"/>
</dbReference>
<dbReference type="PANTHER" id="PTHR43013:SF1">
    <property type="entry name" value="GLUTAMYL-TRNA REDUCTASE"/>
    <property type="match status" value="1"/>
</dbReference>
<feature type="domain" description="Quinate/shikimate 5-dehydrogenase/glutamyl-tRNA reductase" evidence="15">
    <location>
        <begin position="166"/>
        <end position="292"/>
    </location>
</feature>
<dbReference type="HAMAP" id="MF_00087">
    <property type="entry name" value="Glu_tRNA_reductase"/>
    <property type="match status" value="1"/>
</dbReference>
<evidence type="ECO:0000259" key="15">
    <source>
        <dbReference type="Pfam" id="PF01488"/>
    </source>
</evidence>
<feature type="domain" description="Tetrapyrrole biosynthesis glutamyl-tRNA reductase dimerisation" evidence="14">
    <location>
        <begin position="309"/>
        <end position="402"/>
    </location>
</feature>
<evidence type="ECO:0000256" key="2">
    <source>
        <dbReference type="ARBA" id="ARBA00005916"/>
    </source>
</evidence>
<dbReference type="InterPro" id="IPR036291">
    <property type="entry name" value="NAD(P)-bd_dom_sf"/>
</dbReference>
<dbReference type="InterPro" id="IPR000343">
    <property type="entry name" value="4pyrrol_synth_GluRdtase"/>
</dbReference>
<dbReference type="InterPro" id="IPR018214">
    <property type="entry name" value="GluRdtase_CS"/>
</dbReference>
<dbReference type="EMBL" id="PVXP01000001">
    <property type="protein sequence ID" value="PRR86846.1"/>
    <property type="molecule type" value="Genomic_DNA"/>
</dbReference>
<evidence type="ECO:0000256" key="13">
    <source>
        <dbReference type="RuleBase" id="RU000584"/>
    </source>
</evidence>
<dbReference type="PANTHER" id="PTHR43013">
    <property type="entry name" value="GLUTAMYL-TRNA REDUCTASE"/>
    <property type="match status" value="1"/>
</dbReference>
<comment type="caution">
    <text evidence="17">The sequence shown here is derived from an EMBL/GenBank/DDBJ whole genome shotgun (WGS) entry which is preliminary data.</text>
</comment>
<dbReference type="Gene3D" id="3.30.460.30">
    <property type="entry name" value="Glutamyl-tRNA reductase, N-terminal domain"/>
    <property type="match status" value="1"/>
</dbReference>
<feature type="binding site" evidence="8 11">
    <location>
        <begin position="182"/>
        <end position="187"/>
    </location>
    <ligand>
        <name>NADP(+)</name>
        <dbReference type="ChEBI" id="CHEBI:58349"/>
    </ligand>
</feature>
<comment type="domain">
    <text evidence="8">Possesses an unusual extended V-shaped dimeric structure with each monomer consisting of three distinct domains arranged along a curved 'spinal' alpha-helix. The N-terminal catalytic domain specifically recognizes the glutamate moiety of the substrate. The second domain is the NADPH-binding domain, and the third C-terminal domain is responsible for dimerization.</text>
</comment>
<dbReference type="AlphaFoldDB" id="A0A2T0BSG4"/>
<dbReference type="RefSeq" id="WP_242977443.1">
    <property type="nucleotide sequence ID" value="NZ_JALCPJ010000027.1"/>
</dbReference>
<comment type="subunit">
    <text evidence="8">Homodimer.</text>
</comment>
<dbReference type="EC" id="1.2.1.70" evidence="3 8"/>
<evidence type="ECO:0000256" key="8">
    <source>
        <dbReference type="HAMAP-Rule" id="MF_00087"/>
    </source>
</evidence>
<feature type="binding site" evidence="8 10">
    <location>
        <begin position="50"/>
        <end position="53"/>
    </location>
    <ligand>
        <name>substrate</name>
    </ligand>
</feature>
<dbReference type="PIRSF" id="PIRSF000445">
    <property type="entry name" value="4pyrrol_synth_GluRdtase"/>
    <property type="match status" value="1"/>
</dbReference>
<comment type="function">
    <text evidence="8">Catalyzes the NADPH-dependent reduction of glutamyl-tRNA(Glu) to glutamate 1-semialdehyde (GSA).</text>
</comment>
<keyword evidence="18" id="KW-1185">Reference proteome</keyword>
<feature type="site" description="Important for activity" evidence="8 12">
    <location>
        <position position="96"/>
    </location>
</feature>
<keyword evidence="5 8" id="KW-0560">Oxidoreductase</keyword>
<evidence type="ECO:0000256" key="11">
    <source>
        <dbReference type="PIRSR" id="PIRSR000445-3"/>
    </source>
</evidence>
<dbReference type="Pfam" id="PF01488">
    <property type="entry name" value="Shikimate_DH"/>
    <property type="match status" value="1"/>
</dbReference>
<dbReference type="SUPFAM" id="SSF69742">
    <property type="entry name" value="Glutamyl tRNA-reductase catalytic, N-terminal domain"/>
    <property type="match status" value="1"/>
</dbReference>
<evidence type="ECO:0000313" key="18">
    <source>
        <dbReference type="Proteomes" id="UP000237798"/>
    </source>
</evidence>
<evidence type="ECO:0000313" key="17">
    <source>
        <dbReference type="EMBL" id="PRR86846.1"/>
    </source>
</evidence>
<evidence type="ECO:0000256" key="5">
    <source>
        <dbReference type="ARBA" id="ARBA00023002"/>
    </source>
</evidence>
<organism evidence="17 18">
    <name type="scientific">Clostridium luticellarii</name>
    <dbReference type="NCBI Taxonomy" id="1691940"/>
    <lineage>
        <taxon>Bacteria</taxon>
        <taxon>Bacillati</taxon>
        <taxon>Bacillota</taxon>
        <taxon>Clostridia</taxon>
        <taxon>Eubacteriales</taxon>
        <taxon>Clostridiaceae</taxon>
        <taxon>Clostridium</taxon>
    </lineage>
</organism>
<evidence type="ECO:0000256" key="12">
    <source>
        <dbReference type="PIRSR" id="PIRSR000445-4"/>
    </source>
</evidence>
<evidence type="ECO:0000256" key="4">
    <source>
        <dbReference type="ARBA" id="ARBA00022857"/>
    </source>
</evidence>